<feature type="domain" description="Exonuclease" evidence="9">
    <location>
        <begin position="279"/>
        <end position="438"/>
    </location>
</feature>
<reference evidence="10" key="1">
    <citation type="submission" date="2023-04" db="EMBL/GenBank/DDBJ databases">
        <title>Candida boidinii NBRC 10035.</title>
        <authorList>
            <person name="Ichikawa N."/>
            <person name="Sato H."/>
            <person name="Tonouchi N."/>
        </authorList>
    </citation>
    <scope>NUCLEOTIDE SEQUENCE</scope>
    <source>
        <strain evidence="10">NBRC 10035</strain>
    </source>
</reference>
<dbReference type="InterPro" id="IPR036397">
    <property type="entry name" value="RNaseH_sf"/>
</dbReference>
<dbReference type="PANTHER" id="PTHR12801:SF115">
    <property type="entry name" value="FI18136P1-RELATED"/>
    <property type="match status" value="1"/>
</dbReference>
<sequence length="584" mass="66888">MDESDVHNSVARLSISELDGNESRRKFLDTLREAAANGNGAVTANNTFNSSPTKFAPQMLKKKPSEGKRSKRRRSSVQQGTQLRKKKILLFGEPSISINEKSITKKLSIPNLRDFLLWSLTDFNENPNWCTIENRQCINKLVFVFVPGLSSEEFGKESFQDLVKPLQVNNCKIPEELSFIKNEFNQVFPLITPGSKKSIYNSLETLTKLKLSKKEKKRLLDQIDKKKLKLKDLLMTKDQLIENNYPMDYNEDGSLNESTKDFVRTVDLTPEAGEDVEPKAFAIDCEMCNAESGKVLTRVSLVDFNGKVIMDELVKPDEEIIDYVTKYSGISEEMLKDVKTSLKDIQEKLLGIISSRDYLIGHSLESDLNVLKLKHFNIIDTAICFDHPRGPPSKISLKNLMLQYLSKNIQDGEHGHDSIEDSISCIELIKLKLNKNYLFGKNLDEETIFKKINKMNKKSLVNGEKLSKNSIIIDYFIKKNSNCYQVSNNLMYNDIFKNVEVREKCYSDDDSVNKTFKAIEDDYDLIITKLRDLEEFKRRHNIENGDGDVDDNCDNDDHDTKSDSMKILLIPMTVQMIYQSVIKT</sequence>
<dbReference type="InterPro" id="IPR034922">
    <property type="entry name" value="REX1-like_exo"/>
</dbReference>
<evidence type="ECO:0000256" key="1">
    <source>
        <dbReference type="ARBA" id="ARBA00004123"/>
    </source>
</evidence>
<proteinExistence type="inferred from homology"/>
<dbReference type="FunFam" id="3.30.420.10:FF:000019">
    <property type="entry name" value="RNA exonuclease NEF-sp"/>
    <property type="match status" value="1"/>
</dbReference>
<dbReference type="Proteomes" id="UP001165120">
    <property type="component" value="Unassembled WGS sequence"/>
</dbReference>
<keyword evidence="11" id="KW-1185">Reference proteome</keyword>
<evidence type="ECO:0000256" key="2">
    <source>
        <dbReference type="ARBA" id="ARBA00006357"/>
    </source>
</evidence>
<dbReference type="Pfam" id="PF00929">
    <property type="entry name" value="RNase_T"/>
    <property type="match status" value="1"/>
</dbReference>
<comment type="similarity">
    <text evidence="2">Belongs to the REXO1/REXO3 family.</text>
</comment>
<name>A0A9W6WJJ3_CANBO</name>
<comment type="caution">
    <text evidence="10">The sequence shown here is derived from an EMBL/GenBank/DDBJ whole genome shotgun (WGS) entry which is preliminary data.</text>
</comment>
<dbReference type="SMART" id="SM00479">
    <property type="entry name" value="EXOIII"/>
    <property type="match status" value="1"/>
</dbReference>
<keyword evidence="3" id="KW-0540">Nuclease</keyword>
<comment type="subcellular location">
    <subcellularLocation>
        <location evidence="1">Nucleus</location>
    </subcellularLocation>
</comment>
<evidence type="ECO:0000256" key="7">
    <source>
        <dbReference type="SAM" id="Coils"/>
    </source>
</evidence>
<dbReference type="GO" id="GO:0004527">
    <property type="term" value="F:exonuclease activity"/>
    <property type="evidence" value="ECO:0007669"/>
    <property type="project" value="UniProtKB-KW"/>
</dbReference>
<dbReference type="SUPFAM" id="SSF53098">
    <property type="entry name" value="Ribonuclease H-like"/>
    <property type="match status" value="1"/>
</dbReference>
<organism evidence="10 11">
    <name type="scientific">Candida boidinii</name>
    <name type="common">Yeast</name>
    <dbReference type="NCBI Taxonomy" id="5477"/>
    <lineage>
        <taxon>Eukaryota</taxon>
        <taxon>Fungi</taxon>
        <taxon>Dikarya</taxon>
        <taxon>Ascomycota</taxon>
        <taxon>Saccharomycotina</taxon>
        <taxon>Pichiomycetes</taxon>
        <taxon>Pichiales</taxon>
        <taxon>Pichiaceae</taxon>
        <taxon>Ogataea</taxon>
        <taxon>Ogataea/Candida clade</taxon>
    </lineage>
</organism>
<dbReference type="InterPro" id="IPR012337">
    <property type="entry name" value="RNaseH-like_sf"/>
</dbReference>
<evidence type="ECO:0000313" key="11">
    <source>
        <dbReference type="Proteomes" id="UP001165120"/>
    </source>
</evidence>
<keyword evidence="6" id="KW-0539">Nucleus</keyword>
<evidence type="ECO:0000259" key="9">
    <source>
        <dbReference type="SMART" id="SM00479"/>
    </source>
</evidence>
<dbReference type="GO" id="GO:0003676">
    <property type="term" value="F:nucleic acid binding"/>
    <property type="evidence" value="ECO:0007669"/>
    <property type="project" value="InterPro"/>
</dbReference>
<dbReference type="PANTHER" id="PTHR12801">
    <property type="entry name" value="RNA EXONUCLEASE REXO1 / RECO3 FAMILY MEMBER-RELATED"/>
    <property type="match status" value="1"/>
</dbReference>
<dbReference type="AlphaFoldDB" id="A0A9W6WJJ3"/>
<accession>A0A9W6WJJ3</accession>
<dbReference type="Gene3D" id="3.30.420.10">
    <property type="entry name" value="Ribonuclease H-like superfamily/Ribonuclease H"/>
    <property type="match status" value="1"/>
</dbReference>
<keyword evidence="5" id="KW-0269">Exonuclease</keyword>
<evidence type="ECO:0000256" key="4">
    <source>
        <dbReference type="ARBA" id="ARBA00022801"/>
    </source>
</evidence>
<evidence type="ECO:0000313" key="10">
    <source>
        <dbReference type="EMBL" id="GME77328.1"/>
    </source>
</evidence>
<evidence type="ECO:0000256" key="3">
    <source>
        <dbReference type="ARBA" id="ARBA00022722"/>
    </source>
</evidence>
<feature type="region of interest" description="Disordered" evidence="8">
    <location>
        <begin position="41"/>
        <end position="81"/>
    </location>
</feature>
<dbReference type="EMBL" id="BSXN01002683">
    <property type="protein sequence ID" value="GME77328.1"/>
    <property type="molecule type" value="Genomic_DNA"/>
</dbReference>
<dbReference type="InterPro" id="IPR047021">
    <property type="entry name" value="REXO1/3/4-like"/>
</dbReference>
<protein>
    <submittedName>
        <fullName evidence="10">Unnamed protein product</fullName>
    </submittedName>
</protein>
<keyword evidence="7" id="KW-0175">Coiled coil</keyword>
<feature type="coiled-coil region" evidence="7">
    <location>
        <begin position="209"/>
        <end position="243"/>
    </location>
</feature>
<evidence type="ECO:0000256" key="5">
    <source>
        <dbReference type="ARBA" id="ARBA00022839"/>
    </source>
</evidence>
<dbReference type="GO" id="GO:0005634">
    <property type="term" value="C:nucleus"/>
    <property type="evidence" value="ECO:0007669"/>
    <property type="project" value="UniProtKB-SubCell"/>
</dbReference>
<evidence type="ECO:0000256" key="8">
    <source>
        <dbReference type="SAM" id="MobiDB-lite"/>
    </source>
</evidence>
<dbReference type="CDD" id="cd06145">
    <property type="entry name" value="REX1_like"/>
    <property type="match status" value="1"/>
</dbReference>
<dbReference type="InterPro" id="IPR013520">
    <property type="entry name" value="Ribonucl_H"/>
</dbReference>
<keyword evidence="4" id="KW-0378">Hydrolase</keyword>
<gene>
    <name evidence="10" type="ORF">Cboi02_000549700</name>
</gene>
<evidence type="ECO:0000256" key="6">
    <source>
        <dbReference type="ARBA" id="ARBA00023242"/>
    </source>
</evidence>